<comment type="caution">
    <text evidence="3">Lacks conserved residue(s) required for the propagation of feature annotation.</text>
</comment>
<keyword evidence="1 3" id="KW-0808">Transferase</keyword>
<evidence type="ECO:0000256" key="2">
    <source>
        <dbReference type="ARBA" id="ARBA00022842"/>
    </source>
</evidence>
<dbReference type="GO" id="GO:0052645">
    <property type="term" value="P:F420-0 metabolic process"/>
    <property type="evidence" value="ECO:0007669"/>
    <property type="project" value="UniProtKB-UniRule"/>
</dbReference>
<comment type="pathway">
    <text evidence="3">Cofactor biosynthesis; coenzyme F420 biosynthesis.</text>
</comment>
<dbReference type="InterPro" id="IPR010115">
    <property type="entry name" value="FbiA/CofD"/>
</dbReference>
<comment type="cofactor">
    <cofactor evidence="3">
        <name>Mg(2+)</name>
        <dbReference type="ChEBI" id="CHEBI:18420"/>
    </cofactor>
</comment>
<dbReference type="EMBL" id="MVFC01000066">
    <property type="protein sequence ID" value="OON71297.1"/>
    <property type="molecule type" value="Genomic_DNA"/>
</dbReference>
<keyword evidence="2 3" id="KW-0460">Magnesium</keyword>
<evidence type="ECO:0000256" key="1">
    <source>
        <dbReference type="ARBA" id="ARBA00022679"/>
    </source>
</evidence>
<comment type="function">
    <text evidence="3">Catalyzes the transfer of the phosphoenolpyruvate moiety from enoylpyruvoyl-2-diphospho-5'-guanosine (EPPG) to 7,8-didemethyl-8-hydroxy-5-deazariboflavin (FO) with the formation of dehydro coenzyme F420-0 and GMP.</text>
</comment>
<dbReference type="InterPro" id="IPR002882">
    <property type="entry name" value="CofD"/>
</dbReference>
<dbReference type="Pfam" id="PF01933">
    <property type="entry name" value="CofD"/>
    <property type="match status" value="1"/>
</dbReference>
<feature type="binding site" evidence="3">
    <location>
        <position position="54"/>
    </location>
    <ligand>
        <name>7,8-didemethyl-8-hydroxy-5-deazariboflavin</name>
        <dbReference type="ChEBI" id="CHEBI:59904"/>
    </ligand>
</feature>
<dbReference type="InterPro" id="IPR038136">
    <property type="entry name" value="CofD-like_dom_sf"/>
</dbReference>
<dbReference type="UniPathway" id="UPA00071"/>
<comment type="caution">
    <text evidence="4">The sequence shown here is derived from an EMBL/GenBank/DDBJ whole genome shotgun (WGS) entry which is preliminary data.</text>
</comment>
<dbReference type="STRING" id="83656.B1H18_34440"/>
<accession>A0A1V3ZYP7</accession>
<sequence>MRIVVLAGGIGGARFLRGLQKALGDDAPDTSITVIGNTGDDIHLFGLKVCPDLDTVMYTLGGGINEEQGWGRKDETFRVKEELAAYGVGPEWFGLGDRDFATHIVRTQMLGAGYPLSAVTEALCERWKPGVRLLPMSDDRIETHVAVDVDGERKAIHFQEYWVRMRASVPAQAVVPVGADQAKPAPGVLEAIAEADVVLFPPSNPVVSVGTILAVPGIREAIADAGVPVVGLSPIVGDAPVRGMADKVLAAVGVESNAAAVAEHYGSGLLDGWLVDTVDAGVVERVESAGIRCRAVPLMMTDLDATARMAREALDLAEEVRV</sequence>
<dbReference type="HAMAP" id="MF_01257">
    <property type="entry name" value="CofD"/>
    <property type="match status" value="1"/>
</dbReference>
<dbReference type="OrthoDB" id="7466225at2"/>
<name>A0A1V3ZYP7_9ACTN</name>
<dbReference type="PANTHER" id="PTHR43007">
    <property type="entry name" value="2-PHOSPHO-L-LACTATE TRANSFERASE"/>
    <property type="match status" value="1"/>
</dbReference>
<evidence type="ECO:0000256" key="3">
    <source>
        <dbReference type="HAMAP-Rule" id="MF_01257"/>
    </source>
</evidence>
<dbReference type="AlphaFoldDB" id="A0A1V3ZYP7"/>
<comment type="subunit">
    <text evidence="3">Homodimer.</text>
</comment>
<keyword evidence="5" id="KW-1185">Reference proteome</keyword>
<dbReference type="NCBIfam" id="TIGR01819">
    <property type="entry name" value="F420_cofD"/>
    <property type="match status" value="1"/>
</dbReference>
<proteinExistence type="inferred from homology"/>
<dbReference type="FunFam" id="3.40.50.10680:FF:000001">
    <property type="entry name" value="2-phospho-L-lactate transferase"/>
    <property type="match status" value="1"/>
</dbReference>
<dbReference type="Gene3D" id="1.10.8.240">
    <property type="entry name" value="CofD-like domain"/>
    <property type="match status" value="1"/>
</dbReference>
<dbReference type="GO" id="GO:0043743">
    <property type="term" value="F:LPPG:FO 2-phospho-L-lactate transferase activity"/>
    <property type="evidence" value="ECO:0007669"/>
    <property type="project" value="UniProtKB-EC"/>
</dbReference>
<protein>
    <recommendedName>
        <fullName evidence="3">Phosphoenolpyruvate transferase</fullName>
        <ecNumber evidence="3">2.7.8.28</ecNumber>
    </recommendedName>
    <alternativeName>
        <fullName evidence="3">EPPG:FO PEP transferase</fullName>
    </alternativeName>
</protein>
<dbReference type="RefSeq" id="WP_077974548.1">
    <property type="nucleotide sequence ID" value="NZ_CP045178.1"/>
</dbReference>
<comment type="catalytic activity">
    <reaction evidence="3">
        <text>enolpyruvoyl-2-diphospho-5'-guanosine + 7,8-didemethyl-8-hydroxy-5-deazariboflavin = dehydro coenzyme F420-0 + GMP + H(+)</text>
        <dbReference type="Rhea" id="RHEA:27510"/>
        <dbReference type="ChEBI" id="CHEBI:15378"/>
        <dbReference type="ChEBI" id="CHEBI:58115"/>
        <dbReference type="ChEBI" id="CHEBI:59904"/>
        <dbReference type="ChEBI" id="CHEBI:143701"/>
        <dbReference type="ChEBI" id="CHEBI:143705"/>
        <dbReference type="EC" id="2.7.8.28"/>
    </reaction>
</comment>
<dbReference type="GO" id="GO:0000287">
    <property type="term" value="F:magnesium ion binding"/>
    <property type="evidence" value="ECO:0007669"/>
    <property type="project" value="InterPro"/>
</dbReference>
<gene>
    <name evidence="3" type="primary">fbiA</name>
    <name evidence="4" type="ORF">B1H18_34440</name>
</gene>
<comment type="similarity">
    <text evidence="3">Belongs to the CofD family.</text>
</comment>
<dbReference type="Gene3D" id="3.40.50.10680">
    <property type="entry name" value="CofD-like domains"/>
    <property type="match status" value="1"/>
</dbReference>
<dbReference type="FunFam" id="1.10.8.240:FF:000001">
    <property type="entry name" value="2-phospho-L-lactate transferase"/>
    <property type="match status" value="1"/>
</dbReference>
<organism evidence="4 5">
    <name type="scientific">Streptomyces tsukubensis</name>
    <dbReference type="NCBI Taxonomy" id="83656"/>
    <lineage>
        <taxon>Bacteria</taxon>
        <taxon>Bacillati</taxon>
        <taxon>Actinomycetota</taxon>
        <taxon>Actinomycetes</taxon>
        <taxon>Kitasatosporales</taxon>
        <taxon>Streptomycetaceae</taxon>
        <taxon>Streptomyces</taxon>
    </lineage>
</organism>
<dbReference type="PANTHER" id="PTHR43007:SF1">
    <property type="entry name" value="2-PHOSPHO-L-LACTATE TRANSFERASE"/>
    <property type="match status" value="1"/>
</dbReference>
<evidence type="ECO:0000313" key="5">
    <source>
        <dbReference type="Proteomes" id="UP000190539"/>
    </source>
</evidence>
<reference evidence="4 5" key="1">
    <citation type="submission" date="2017-02" db="EMBL/GenBank/DDBJ databases">
        <title>Draft Genome Sequence of Streptomyces tsukubaensis F601, a Producer of the immunosuppressant tacrolimus FK506.</title>
        <authorList>
            <person name="Zong G."/>
            <person name="Zhong C."/>
            <person name="Fu J."/>
            <person name="Qin R."/>
            <person name="Cao G."/>
        </authorList>
    </citation>
    <scope>NUCLEOTIDE SEQUENCE [LARGE SCALE GENOMIC DNA]</scope>
    <source>
        <strain evidence="4 5">F601</strain>
    </source>
</reference>
<dbReference type="CDD" id="cd07186">
    <property type="entry name" value="CofD_like"/>
    <property type="match status" value="1"/>
</dbReference>
<evidence type="ECO:0000313" key="4">
    <source>
        <dbReference type="EMBL" id="OON71297.1"/>
    </source>
</evidence>
<dbReference type="EC" id="2.7.8.28" evidence="3"/>
<dbReference type="SUPFAM" id="SSF142338">
    <property type="entry name" value="CofD-like"/>
    <property type="match status" value="1"/>
</dbReference>
<dbReference type="Proteomes" id="UP000190539">
    <property type="component" value="Unassembled WGS sequence"/>
</dbReference>